<name>A0A482U536_9PSED</name>
<dbReference type="EMBL" id="RWYU02000005">
    <property type="protein sequence ID" value="RYJ61806.1"/>
    <property type="molecule type" value="Genomic_DNA"/>
</dbReference>
<proteinExistence type="inferred from homology"/>
<dbReference type="Proteomes" id="UP000282800">
    <property type="component" value="Unassembled WGS sequence"/>
</dbReference>
<comment type="similarity">
    <text evidence="1">Belongs to the 'phage' integrase family.</text>
</comment>
<evidence type="ECO:0000256" key="4">
    <source>
        <dbReference type="ARBA" id="ARBA00023172"/>
    </source>
</evidence>
<dbReference type="RefSeq" id="WP_126189785.1">
    <property type="nucleotide sequence ID" value="NZ_RWYU02000005.1"/>
</dbReference>
<dbReference type="Pfam" id="PF00589">
    <property type="entry name" value="Phage_integrase"/>
    <property type="match status" value="1"/>
</dbReference>
<dbReference type="AlphaFoldDB" id="A0A482U536"/>
<organism evidence="6 7">
    <name type="scientific">Pseudomonas songnenensis</name>
    <dbReference type="NCBI Taxonomy" id="1176259"/>
    <lineage>
        <taxon>Bacteria</taxon>
        <taxon>Pseudomonadati</taxon>
        <taxon>Pseudomonadota</taxon>
        <taxon>Gammaproteobacteria</taxon>
        <taxon>Pseudomonadales</taxon>
        <taxon>Pseudomonadaceae</taxon>
        <taxon>Pseudomonas</taxon>
    </lineage>
</organism>
<dbReference type="InterPro" id="IPR011010">
    <property type="entry name" value="DNA_brk_join_enz"/>
</dbReference>
<dbReference type="InterPro" id="IPR046668">
    <property type="entry name" value="DUF6538"/>
</dbReference>
<dbReference type="SUPFAM" id="SSF56349">
    <property type="entry name" value="DNA breaking-rejoining enzymes"/>
    <property type="match status" value="1"/>
</dbReference>
<feature type="domain" description="Tyr recombinase" evidence="5">
    <location>
        <begin position="334"/>
        <end position="514"/>
    </location>
</feature>
<dbReference type="PANTHER" id="PTHR30349">
    <property type="entry name" value="PHAGE INTEGRASE-RELATED"/>
    <property type="match status" value="1"/>
</dbReference>
<dbReference type="Gene3D" id="1.10.443.10">
    <property type="entry name" value="Intergrase catalytic core"/>
    <property type="match status" value="1"/>
</dbReference>
<keyword evidence="4" id="KW-0233">DNA recombination</keyword>
<dbReference type="InterPro" id="IPR050090">
    <property type="entry name" value="Tyrosine_recombinase_XerCD"/>
</dbReference>
<evidence type="ECO:0000259" key="5">
    <source>
        <dbReference type="PROSITE" id="PS51898"/>
    </source>
</evidence>
<dbReference type="GO" id="GO:0003677">
    <property type="term" value="F:DNA binding"/>
    <property type="evidence" value="ECO:0007669"/>
    <property type="project" value="UniProtKB-KW"/>
</dbReference>
<evidence type="ECO:0000313" key="7">
    <source>
        <dbReference type="Proteomes" id="UP000282800"/>
    </source>
</evidence>
<evidence type="ECO:0000313" key="6">
    <source>
        <dbReference type="EMBL" id="RYJ61806.1"/>
    </source>
</evidence>
<dbReference type="InterPro" id="IPR013762">
    <property type="entry name" value="Integrase-like_cat_sf"/>
</dbReference>
<sequence>MTDHIVTQGNTWHVRLTIPEDIRAFFGNRKVLSKSLKTGSRAEAMKLRLPHLATWQMQFEAARKEKASRGDHWKEEAFELGKQIEQTITNEFVKSASHRKDPAIRSKHYIKAASPSQLQGMLDQATALRAETEKQIERGTSGLLKAANDYRKAGVPDHITDAINDLCHQVLSDEIDDSEFVREIYIAIGEAELFLRNQCLLLSQSEATEAFQIYRNPNSYQPKSPISTASIREFRSYLEHQHDNKKTIDQQVSRIEHLSEYLTKEAKELNFDTIHAFLNQISTSSSTKRNYIWAGNVYWKWAVRYSSEFRTQFRETPNPFENHSLPRNRGSQGESYVAFTPAQVKELYLKAKEKNSTLADIIAIAVYTGCRLEEIGRITTNDLIYDENQIIGLKINKAKTKAGERDVPIHNELSPLLTRLAATPQDEQYLFKGGKNKYGNRLDYISKQFGRLKKDEGFGINYAFHSFRATTITELYRAEVDNIMIMFIVGHKTGTVTFDKYGKAGPSMAQRIKAINKLKFDLF</sequence>
<keyword evidence="2" id="KW-0229">DNA integration</keyword>
<evidence type="ECO:0000256" key="1">
    <source>
        <dbReference type="ARBA" id="ARBA00008857"/>
    </source>
</evidence>
<evidence type="ECO:0000256" key="2">
    <source>
        <dbReference type="ARBA" id="ARBA00022908"/>
    </source>
</evidence>
<comment type="caution">
    <text evidence="6">The sequence shown here is derived from an EMBL/GenBank/DDBJ whole genome shotgun (WGS) entry which is preliminary data.</text>
</comment>
<dbReference type="InterPro" id="IPR002104">
    <property type="entry name" value="Integrase_catalytic"/>
</dbReference>
<keyword evidence="3" id="KW-0238">DNA-binding</keyword>
<accession>A0A482U536</accession>
<dbReference type="GO" id="GO:0015074">
    <property type="term" value="P:DNA integration"/>
    <property type="evidence" value="ECO:0007669"/>
    <property type="project" value="UniProtKB-KW"/>
</dbReference>
<dbReference type="GO" id="GO:0006310">
    <property type="term" value="P:DNA recombination"/>
    <property type="evidence" value="ECO:0007669"/>
    <property type="project" value="UniProtKB-KW"/>
</dbReference>
<evidence type="ECO:0000256" key="3">
    <source>
        <dbReference type="ARBA" id="ARBA00023125"/>
    </source>
</evidence>
<dbReference type="Pfam" id="PF20172">
    <property type="entry name" value="DUF6538"/>
    <property type="match status" value="1"/>
</dbReference>
<protein>
    <recommendedName>
        <fullName evidence="5">Tyr recombinase domain-containing protein</fullName>
    </recommendedName>
</protein>
<dbReference type="PROSITE" id="PS51898">
    <property type="entry name" value="TYR_RECOMBINASE"/>
    <property type="match status" value="1"/>
</dbReference>
<reference evidence="6 7" key="1">
    <citation type="submission" date="2019-01" db="EMBL/GenBank/DDBJ databases">
        <title>High-quality draft genome of. Pseudomonas songnenensis str. L103, a full-fledged denitrifier isolated from 100 meters deep aquifer in a heavily nitrogen fertilized agricultural area.</title>
        <authorList>
            <person name="Liu M."/>
            <person name="Liu B."/>
        </authorList>
    </citation>
    <scope>NUCLEOTIDE SEQUENCE [LARGE SCALE GENOMIC DNA]</scope>
    <source>
        <strain evidence="6 7">L103</strain>
    </source>
</reference>
<dbReference type="PANTHER" id="PTHR30349:SF41">
    <property type="entry name" value="INTEGRASE_RECOMBINASE PROTEIN MJ0367-RELATED"/>
    <property type="match status" value="1"/>
</dbReference>
<gene>
    <name evidence="6" type="ORF">EJA06_013995</name>
</gene>
<dbReference type="OrthoDB" id="9784724at2"/>